<evidence type="ECO:0000313" key="7">
    <source>
        <dbReference type="EMBL" id="KAK2193207.1"/>
    </source>
</evidence>
<dbReference type="Gene3D" id="2.60.40.380">
    <property type="entry name" value="Purple acid phosphatase-like, N-terminal"/>
    <property type="match status" value="1"/>
</dbReference>
<dbReference type="Gene3D" id="3.60.21.10">
    <property type="match status" value="1"/>
</dbReference>
<dbReference type="InterPro" id="IPR008963">
    <property type="entry name" value="Purple_acid_Pase-like_N"/>
</dbReference>
<dbReference type="InterPro" id="IPR041792">
    <property type="entry name" value="MPP_PAP"/>
</dbReference>
<dbReference type="EC" id="3.1.3.2" evidence="3"/>
<dbReference type="EMBL" id="JAODUO010000015">
    <property type="protein sequence ID" value="KAK2193207.1"/>
    <property type="molecule type" value="Genomic_DNA"/>
</dbReference>
<evidence type="ECO:0000256" key="3">
    <source>
        <dbReference type="RuleBase" id="RU361203"/>
    </source>
</evidence>
<dbReference type="InterPro" id="IPR015914">
    <property type="entry name" value="PAPs_N"/>
</dbReference>
<feature type="domain" description="Purple acid phosphatase N-terminal" evidence="6">
    <location>
        <begin position="24"/>
        <end position="115"/>
    </location>
</feature>
<keyword evidence="1 3" id="KW-0732">Signal</keyword>
<dbReference type="InterPro" id="IPR025733">
    <property type="entry name" value="PAPs_C"/>
</dbReference>
<feature type="signal peptide" evidence="3">
    <location>
        <begin position="1"/>
        <end position="18"/>
    </location>
</feature>
<proteinExistence type="inferred from homology"/>
<comment type="catalytic activity">
    <reaction evidence="3">
        <text>a phosphate monoester + H2O = an alcohol + phosphate</text>
        <dbReference type="Rhea" id="RHEA:15017"/>
        <dbReference type="ChEBI" id="CHEBI:15377"/>
        <dbReference type="ChEBI" id="CHEBI:30879"/>
        <dbReference type="ChEBI" id="CHEBI:43474"/>
        <dbReference type="ChEBI" id="CHEBI:67140"/>
        <dbReference type="EC" id="3.1.3.2"/>
    </reaction>
</comment>
<protein>
    <recommendedName>
        <fullName evidence="3">Purple acid phosphatase</fullName>
        <ecNumber evidence="3">3.1.3.2</ecNumber>
    </recommendedName>
</protein>
<dbReference type="PANTHER" id="PTHR45867">
    <property type="entry name" value="PURPLE ACID PHOSPHATASE"/>
    <property type="match status" value="1"/>
</dbReference>
<dbReference type="CDD" id="cd00839">
    <property type="entry name" value="MPP_PAPs"/>
    <property type="match status" value="1"/>
</dbReference>
<evidence type="ECO:0000256" key="2">
    <source>
        <dbReference type="ARBA" id="ARBA00023180"/>
    </source>
</evidence>
<accession>A0AAD9PE95</accession>
<dbReference type="Proteomes" id="UP001209878">
    <property type="component" value="Unassembled WGS sequence"/>
</dbReference>
<dbReference type="Pfam" id="PF00149">
    <property type="entry name" value="Metallophos"/>
    <property type="match status" value="1"/>
</dbReference>
<keyword evidence="2" id="KW-0325">Glycoprotein</keyword>
<keyword evidence="8" id="KW-1185">Reference proteome</keyword>
<dbReference type="PANTHER" id="PTHR45867:SF3">
    <property type="entry name" value="ACID PHOSPHATASE TYPE 7"/>
    <property type="match status" value="1"/>
</dbReference>
<dbReference type="InterPro" id="IPR004843">
    <property type="entry name" value="Calcineurin-like_PHP"/>
</dbReference>
<feature type="domain" description="Purple acid phosphatase C-terminal" evidence="5">
    <location>
        <begin position="359"/>
        <end position="420"/>
    </location>
</feature>
<dbReference type="SUPFAM" id="SSF56300">
    <property type="entry name" value="Metallo-dependent phosphatases"/>
    <property type="match status" value="1"/>
</dbReference>
<dbReference type="AlphaFoldDB" id="A0AAD9PE95"/>
<comment type="similarity">
    <text evidence="3">Belongs to the metallophosphoesterase superfamily. Purple acid phosphatase family.</text>
</comment>
<evidence type="ECO:0000259" key="6">
    <source>
        <dbReference type="Pfam" id="PF16656"/>
    </source>
</evidence>
<dbReference type="Pfam" id="PF14008">
    <property type="entry name" value="Metallophos_C"/>
    <property type="match status" value="1"/>
</dbReference>
<feature type="domain" description="Calcineurin-like phosphoesterase" evidence="4">
    <location>
        <begin position="125"/>
        <end position="333"/>
    </location>
</feature>
<sequence length="438" mass="49460">MASLTLFLVSTFVISAHGLSYTQPEQVHLSLADGPAEMVATWVTLNSTDFSIVEFGIYDLNLVAKGIEDRFVDGGSQKRVMYMHRVKITGLKPGNRYTYHVGSLDGWSEVYSFKTMKNGTVWPVRLAVFGDMGDDNAQSLGRLQEETQKGHFDAILHVGDFAYDFHTDNAAVGDAFMNQIEAVAAYVPYMTSVGNHEEAYNFSNYKSRFTMPGGDGLGMFFSFNIGPVHVVSFSSEFYYFTTKYGSQQIANQYYWMEADLKEANKPENRAKRPWIISMCHRPMYCSNRKSTEHCGNKENIIRVGMPKTHDFGMEEMLYKYGVDLHFSAHEHSYERVWPTYNLTVCNGTTSSNPYDNPAAPVHIVTGSAGCDEGVSPFLPTGFPWSAFHSDDYGYTRVTIKNTTHLFLEQVSDDQKGKVIDRMTLVRNKHYAGMYDCHV</sequence>
<gene>
    <name evidence="7" type="ORF">NP493_16g00022</name>
</gene>
<organism evidence="7 8">
    <name type="scientific">Ridgeia piscesae</name>
    <name type="common">Tubeworm</name>
    <dbReference type="NCBI Taxonomy" id="27915"/>
    <lineage>
        <taxon>Eukaryota</taxon>
        <taxon>Metazoa</taxon>
        <taxon>Spiralia</taxon>
        <taxon>Lophotrochozoa</taxon>
        <taxon>Annelida</taxon>
        <taxon>Polychaeta</taxon>
        <taxon>Sedentaria</taxon>
        <taxon>Canalipalpata</taxon>
        <taxon>Sabellida</taxon>
        <taxon>Siboglinidae</taxon>
        <taxon>Ridgeia</taxon>
    </lineage>
</organism>
<dbReference type="GO" id="GO:0003993">
    <property type="term" value="F:acid phosphatase activity"/>
    <property type="evidence" value="ECO:0007669"/>
    <property type="project" value="UniProtKB-EC"/>
</dbReference>
<evidence type="ECO:0000256" key="1">
    <source>
        <dbReference type="ARBA" id="ARBA00022729"/>
    </source>
</evidence>
<dbReference type="Pfam" id="PF16656">
    <property type="entry name" value="Pur_ac_phosph_N"/>
    <property type="match status" value="1"/>
</dbReference>
<dbReference type="InterPro" id="IPR029052">
    <property type="entry name" value="Metallo-depent_PP-like"/>
</dbReference>
<name>A0AAD9PE95_RIDPI</name>
<feature type="chain" id="PRO_5041782428" description="Purple acid phosphatase" evidence="3">
    <location>
        <begin position="19"/>
        <end position="438"/>
    </location>
</feature>
<keyword evidence="3" id="KW-0378">Hydrolase</keyword>
<reference evidence="7" key="1">
    <citation type="journal article" date="2023" name="Mol. Biol. Evol.">
        <title>Third-Generation Sequencing Reveals the Adaptive Role of the Epigenome in Three Deep-Sea Polychaetes.</title>
        <authorList>
            <person name="Perez M."/>
            <person name="Aroh O."/>
            <person name="Sun Y."/>
            <person name="Lan Y."/>
            <person name="Juniper S.K."/>
            <person name="Young C.R."/>
            <person name="Angers B."/>
            <person name="Qian P.Y."/>
        </authorList>
    </citation>
    <scope>NUCLEOTIDE SEQUENCE</scope>
    <source>
        <strain evidence="7">R07B-5</strain>
    </source>
</reference>
<dbReference type="GO" id="GO:0046872">
    <property type="term" value="F:metal ion binding"/>
    <property type="evidence" value="ECO:0007669"/>
    <property type="project" value="InterPro"/>
</dbReference>
<evidence type="ECO:0000259" key="5">
    <source>
        <dbReference type="Pfam" id="PF14008"/>
    </source>
</evidence>
<evidence type="ECO:0000259" key="4">
    <source>
        <dbReference type="Pfam" id="PF00149"/>
    </source>
</evidence>
<comment type="caution">
    <text evidence="7">The sequence shown here is derived from an EMBL/GenBank/DDBJ whole genome shotgun (WGS) entry which is preliminary data.</text>
</comment>
<dbReference type="SUPFAM" id="SSF49363">
    <property type="entry name" value="Purple acid phosphatase, N-terminal domain"/>
    <property type="match status" value="1"/>
</dbReference>
<evidence type="ECO:0000313" key="8">
    <source>
        <dbReference type="Proteomes" id="UP001209878"/>
    </source>
</evidence>